<gene>
    <name evidence="4" type="ORF">ACG01O_15965</name>
</gene>
<dbReference type="InterPro" id="IPR039329">
    <property type="entry name" value="SIAE"/>
</dbReference>
<keyword evidence="5" id="KW-1185">Reference proteome</keyword>
<accession>A0ABW7H1R6</accession>
<dbReference type="Pfam" id="PF03629">
    <property type="entry name" value="SASA"/>
    <property type="match status" value="1"/>
</dbReference>
<feature type="signal peptide" evidence="2">
    <location>
        <begin position="1"/>
        <end position="18"/>
    </location>
</feature>
<dbReference type="RefSeq" id="WP_394386073.1">
    <property type="nucleotide sequence ID" value="NZ_JBIGIB010000004.1"/>
</dbReference>
<dbReference type="Proteomes" id="UP001606303">
    <property type="component" value="Unassembled WGS sequence"/>
</dbReference>
<dbReference type="InterPro" id="IPR036514">
    <property type="entry name" value="SGNH_hydro_sf"/>
</dbReference>
<proteinExistence type="predicted"/>
<evidence type="ECO:0000313" key="4">
    <source>
        <dbReference type="EMBL" id="MFG6468123.1"/>
    </source>
</evidence>
<dbReference type="EMBL" id="JBIGIB010000004">
    <property type="protein sequence ID" value="MFG6468123.1"/>
    <property type="molecule type" value="Genomic_DNA"/>
</dbReference>
<dbReference type="Gene3D" id="3.40.50.1110">
    <property type="entry name" value="SGNH hydrolase"/>
    <property type="match status" value="2"/>
</dbReference>
<keyword evidence="2" id="KW-0732">Signal</keyword>
<dbReference type="InterPro" id="IPR005181">
    <property type="entry name" value="SASA"/>
</dbReference>
<organism evidence="4 5">
    <name type="scientific">Pelomonas baiyunensis</name>
    <dbReference type="NCBI Taxonomy" id="3299026"/>
    <lineage>
        <taxon>Bacteria</taxon>
        <taxon>Pseudomonadati</taxon>
        <taxon>Pseudomonadota</taxon>
        <taxon>Betaproteobacteria</taxon>
        <taxon>Burkholderiales</taxon>
        <taxon>Sphaerotilaceae</taxon>
        <taxon>Roseateles</taxon>
    </lineage>
</organism>
<dbReference type="SUPFAM" id="SSF49785">
    <property type="entry name" value="Galactose-binding domain-like"/>
    <property type="match status" value="1"/>
</dbReference>
<keyword evidence="1" id="KW-0378">Hydrolase</keyword>
<feature type="domain" description="Sialate O-acetylesterase" evidence="3">
    <location>
        <begin position="417"/>
        <end position="528"/>
    </location>
</feature>
<evidence type="ECO:0000256" key="1">
    <source>
        <dbReference type="ARBA" id="ARBA00022801"/>
    </source>
</evidence>
<name>A0ABW7H1R6_9BURK</name>
<reference evidence="4 5" key="1">
    <citation type="submission" date="2024-08" db="EMBL/GenBank/DDBJ databases">
        <authorList>
            <person name="Lu H."/>
        </authorList>
    </citation>
    <scope>NUCLEOTIDE SEQUENCE [LARGE SCALE GENOMIC DNA]</scope>
    <source>
        <strain evidence="4 5">BYS87W</strain>
    </source>
</reference>
<protein>
    <submittedName>
        <fullName evidence="4">Sialate O-acetylesterase</fullName>
    </submittedName>
</protein>
<dbReference type="PANTHER" id="PTHR22901">
    <property type="entry name" value="SIALATE O-ACETYLESTERASE"/>
    <property type="match status" value="1"/>
</dbReference>
<feature type="chain" id="PRO_5047031561" evidence="2">
    <location>
        <begin position="19"/>
        <end position="652"/>
    </location>
</feature>
<dbReference type="PANTHER" id="PTHR22901:SF0">
    <property type="entry name" value="SIALATE O-ACETYLESTERASE"/>
    <property type="match status" value="1"/>
</dbReference>
<evidence type="ECO:0000259" key="3">
    <source>
        <dbReference type="Pfam" id="PF03629"/>
    </source>
</evidence>
<dbReference type="SUPFAM" id="SSF52266">
    <property type="entry name" value="SGNH hydrolase"/>
    <property type="match status" value="1"/>
</dbReference>
<evidence type="ECO:0000256" key="2">
    <source>
        <dbReference type="SAM" id="SignalP"/>
    </source>
</evidence>
<dbReference type="InterPro" id="IPR008979">
    <property type="entry name" value="Galactose-bd-like_sf"/>
</dbReference>
<comment type="caution">
    <text evidence="4">The sequence shown here is derived from an EMBL/GenBank/DDBJ whole genome shotgun (WGS) entry which is preliminary data.</text>
</comment>
<evidence type="ECO:0000313" key="5">
    <source>
        <dbReference type="Proteomes" id="UP001606303"/>
    </source>
</evidence>
<sequence length="652" mass="70087">MRPLLLSALIAACGSAQAQALELAGVFADHMVLQREAPLRVWGQAQPGQRVRVELAGRSAQAKTGRDGRWQATLAPLKAGGPHRLQVRAGAEERTLDDVLIGDVWVASGQSNMEWRLADANSAAAEVAAAGEHPQIRHVKMPHRVSLTPLKDTPPLRWEVPSPQTVGDFSAVAWHFARRVQADVRVPIGIVNTSWGGTHAETWTSPRANAVDPDIAAVMRAMPPDTAAFVQQRQAVMLDRVQAFQHAAPQAVDGADPALDDHAWPTLDTPGVWERQGLPGLDGEVWMRRRVTLTAAQAQGPAALHLGPVDDCDATFINGQPVGNTCGWETPRVYALPPGVLREGDNLIAVRVTDTGGDGGIHGPADNLRLETSAGAVPLAGPWRAQVASLQPVTEPGPNDLPSLLFNGMVRPFTPLAVKGVIWYQGESNAPRAARYAQAFPRLIQDWRARWREQGLKAPLPFYFVQLSSYGPRPPLPEGSAFAELRDAQRQTLSLPATGMAVSIDVGDANDIHPRDKRTVGERLARIALAQTYHQPVPFKGPTWKASRTLPDGSIELTLADVAGGLATRGGGPLLGFAVAGSDQRFAPARAEIVAPDRVRVWGAAGTPPVAVRYAWADSPLEANLTDGAGLPATPWRTDRWPLATRDIRPEF</sequence>